<gene>
    <name evidence="1" type="ORF">ACFPM3_20135</name>
</gene>
<sequence length="62" mass="7296">MMRLATKAARVYHQRSPFKRHQYAGGSWHTRCGRLAPEISTEECERRKMLPCRACMDAEDRD</sequence>
<dbReference type="RefSeq" id="WP_345686686.1">
    <property type="nucleotide sequence ID" value="NZ_BAABIT010000001.1"/>
</dbReference>
<organism evidence="1 2">
    <name type="scientific">Streptomyces coeruleoprunus</name>
    <dbReference type="NCBI Taxonomy" id="285563"/>
    <lineage>
        <taxon>Bacteria</taxon>
        <taxon>Bacillati</taxon>
        <taxon>Actinomycetota</taxon>
        <taxon>Actinomycetes</taxon>
        <taxon>Kitasatosporales</taxon>
        <taxon>Streptomycetaceae</taxon>
        <taxon>Streptomyces</taxon>
    </lineage>
</organism>
<reference evidence="2" key="1">
    <citation type="journal article" date="2019" name="Int. J. Syst. Evol. Microbiol.">
        <title>The Global Catalogue of Microorganisms (GCM) 10K type strain sequencing project: providing services to taxonomists for standard genome sequencing and annotation.</title>
        <authorList>
            <consortium name="The Broad Institute Genomics Platform"/>
            <consortium name="The Broad Institute Genome Sequencing Center for Infectious Disease"/>
            <person name="Wu L."/>
            <person name="Ma J."/>
        </authorList>
    </citation>
    <scope>NUCLEOTIDE SEQUENCE [LARGE SCALE GENOMIC DNA]</scope>
    <source>
        <strain evidence="2">CGMCC 4.1648</strain>
    </source>
</reference>
<protein>
    <submittedName>
        <fullName evidence="1">Uncharacterized protein</fullName>
    </submittedName>
</protein>
<comment type="caution">
    <text evidence="1">The sequence shown here is derived from an EMBL/GenBank/DDBJ whole genome shotgun (WGS) entry which is preliminary data.</text>
</comment>
<evidence type="ECO:0000313" key="1">
    <source>
        <dbReference type="EMBL" id="MFC5024441.1"/>
    </source>
</evidence>
<dbReference type="Proteomes" id="UP001595829">
    <property type="component" value="Unassembled WGS sequence"/>
</dbReference>
<accession>A0ABV9XJ73</accession>
<keyword evidence="2" id="KW-1185">Reference proteome</keyword>
<dbReference type="EMBL" id="JBHSJD010000014">
    <property type="protein sequence ID" value="MFC5024441.1"/>
    <property type="molecule type" value="Genomic_DNA"/>
</dbReference>
<evidence type="ECO:0000313" key="2">
    <source>
        <dbReference type="Proteomes" id="UP001595829"/>
    </source>
</evidence>
<name>A0ABV9XJ73_9ACTN</name>
<proteinExistence type="predicted"/>